<protein>
    <submittedName>
        <fullName evidence="1">Uncharacterized protein</fullName>
    </submittedName>
</protein>
<dbReference type="EMBL" id="JABSTR010001186">
    <property type="protein sequence ID" value="KAH9383593.1"/>
    <property type="molecule type" value="Genomic_DNA"/>
</dbReference>
<dbReference type="OrthoDB" id="7331812at2759"/>
<name>A0A9J6H9C1_HAELO</name>
<dbReference type="VEuPathDB" id="VectorBase:HLOH_050657"/>
<dbReference type="AlphaFoldDB" id="A0A9J6H9C1"/>
<organism evidence="1 2">
    <name type="scientific">Haemaphysalis longicornis</name>
    <name type="common">Bush tick</name>
    <dbReference type="NCBI Taxonomy" id="44386"/>
    <lineage>
        <taxon>Eukaryota</taxon>
        <taxon>Metazoa</taxon>
        <taxon>Ecdysozoa</taxon>
        <taxon>Arthropoda</taxon>
        <taxon>Chelicerata</taxon>
        <taxon>Arachnida</taxon>
        <taxon>Acari</taxon>
        <taxon>Parasitiformes</taxon>
        <taxon>Ixodida</taxon>
        <taxon>Ixodoidea</taxon>
        <taxon>Ixodidae</taxon>
        <taxon>Haemaphysalinae</taxon>
        <taxon>Haemaphysalis</taxon>
    </lineage>
</organism>
<accession>A0A9J6H9C1</accession>
<keyword evidence="2" id="KW-1185">Reference proteome</keyword>
<proteinExistence type="predicted"/>
<evidence type="ECO:0000313" key="1">
    <source>
        <dbReference type="EMBL" id="KAH9383593.1"/>
    </source>
</evidence>
<reference evidence="1 2" key="1">
    <citation type="journal article" date="2020" name="Cell">
        <title>Large-Scale Comparative Analyses of Tick Genomes Elucidate Their Genetic Diversity and Vector Capacities.</title>
        <authorList>
            <consortium name="Tick Genome and Microbiome Consortium (TIGMIC)"/>
            <person name="Jia N."/>
            <person name="Wang J."/>
            <person name="Shi W."/>
            <person name="Du L."/>
            <person name="Sun Y."/>
            <person name="Zhan W."/>
            <person name="Jiang J.F."/>
            <person name="Wang Q."/>
            <person name="Zhang B."/>
            <person name="Ji P."/>
            <person name="Bell-Sakyi L."/>
            <person name="Cui X.M."/>
            <person name="Yuan T.T."/>
            <person name="Jiang B.G."/>
            <person name="Yang W.F."/>
            <person name="Lam T.T."/>
            <person name="Chang Q.C."/>
            <person name="Ding S.J."/>
            <person name="Wang X.J."/>
            <person name="Zhu J.G."/>
            <person name="Ruan X.D."/>
            <person name="Zhao L."/>
            <person name="Wei J.T."/>
            <person name="Ye R.Z."/>
            <person name="Que T.C."/>
            <person name="Du C.H."/>
            <person name="Zhou Y.H."/>
            <person name="Cheng J.X."/>
            <person name="Dai P.F."/>
            <person name="Guo W.B."/>
            <person name="Han X.H."/>
            <person name="Huang E.J."/>
            <person name="Li L.F."/>
            <person name="Wei W."/>
            <person name="Gao Y.C."/>
            <person name="Liu J.Z."/>
            <person name="Shao H.Z."/>
            <person name="Wang X."/>
            <person name="Wang C.C."/>
            <person name="Yang T.C."/>
            <person name="Huo Q.B."/>
            <person name="Li W."/>
            <person name="Chen H.Y."/>
            <person name="Chen S.E."/>
            <person name="Zhou L.G."/>
            <person name="Ni X.B."/>
            <person name="Tian J.H."/>
            <person name="Sheng Y."/>
            <person name="Liu T."/>
            <person name="Pan Y.S."/>
            <person name="Xia L.Y."/>
            <person name="Li J."/>
            <person name="Zhao F."/>
            <person name="Cao W.C."/>
        </authorList>
    </citation>
    <scope>NUCLEOTIDE SEQUENCE [LARGE SCALE GENOMIC DNA]</scope>
    <source>
        <strain evidence="1">HaeL-2018</strain>
    </source>
</reference>
<comment type="caution">
    <text evidence="1">The sequence shown here is derived from an EMBL/GenBank/DDBJ whole genome shotgun (WGS) entry which is preliminary data.</text>
</comment>
<gene>
    <name evidence="1" type="ORF">HPB48_025225</name>
</gene>
<dbReference type="Proteomes" id="UP000821853">
    <property type="component" value="Unassembled WGS sequence"/>
</dbReference>
<evidence type="ECO:0000313" key="2">
    <source>
        <dbReference type="Proteomes" id="UP000821853"/>
    </source>
</evidence>
<sequence>MQWRRAISYTEKRLTGNTAVFELHFGDRYISRHIEHTVDREVVSIYRGRPRLPPEAVPTQFPYLLKYQPKQLPRAGSVKREVHPRPLPAIKPLRMVTSLGDEQYHILRSGSRETPLCLSYISGDRYISRHIEHTVDREVVSIYRGRASVAPEAVPTQFPYLPKYQPKTTSPSRTAVKREVHCGPYQQ</sequence>